<keyword evidence="7" id="KW-0524">Neurogenesis</keyword>
<dbReference type="PANTHER" id="PTHR34917:SF1">
    <property type="entry name" value="RBPJ-INTERACTING AND TUBULIN-ASSOCIATED PROTEIN 1"/>
    <property type="match status" value="1"/>
</dbReference>
<keyword evidence="6" id="KW-0963">Cytoplasm</keyword>
<comment type="subunit">
    <text evidence="4">Interacts with RBPJ/RBPSUH.</text>
</comment>
<name>A0ABM0GSA0_SACKO</name>
<dbReference type="InterPro" id="IPR031418">
    <property type="entry name" value="RITA1"/>
</dbReference>
<gene>
    <name evidence="14" type="primary">LOC100377329</name>
</gene>
<evidence type="ECO:0000256" key="9">
    <source>
        <dbReference type="ARBA" id="ARBA00023242"/>
    </source>
</evidence>
<evidence type="ECO:0000256" key="11">
    <source>
        <dbReference type="ARBA" id="ARBA00031318"/>
    </source>
</evidence>
<feature type="region of interest" description="Disordered" evidence="12">
    <location>
        <begin position="1"/>
        <end position="46"/>
    </location>
</feature>
<comment type="similarity">
    <text evidence="3">Belongs to the RITA family.</text>
</comment>
<comment type="function">
    <text evidence="10">Tubulin-binding protein that acts as a negative regulator of Notch signaling pathway. Shuttles between the cytoplasm and the nucleus and mediates the nuclear export of RBPJ/RBPSUH, thereby preventing the interaction between RBPJ/RBPSUH and NICD product of Notch proteins (Notch intracellular domain), leading to down-regulate Notch-mediated transcription. May play a role in neurogenesis.</text>
</comment>
<organism evidence="13 14">
    <name type="scientific">Saccoglossus kowalevskii</name>
    <name type="common">Acorn worm</name>
    <dbReference type="NCBI Taxonomy" id="10224"/>
    <lineage>
        <taxon>Eukaryota</taxon>
        <taxon>Metazoa</taxon>
        <taxon>Hemichordata</taxon>
        <taxon>Enteropneusta</taxon>
        <taxon>Harrimaniidae</taxon>
        <taxon>Saccoglossus</taxon>
    </lineage>
</organism>
<dbReference type="Proteomes" id="UP000694865">
    <property type="component" value="Unplaced"/>
</dbReference>
<feature type="region of interest" description="Disordered" evidence="12">
    <location>
        <begin position="74"/>
        <end position="99"/>
    </location>
</feature>
<feature type="region of interest" description="Disordered" evidence="12">
    <location>
        <begin position="159"/>
        <end position="202"/>
    </location>
</feature>
<evidence type="ECO:0000256" key="2">
    <source>
        <dbReference type="ARBA" id="ARBA00004496"/>
    </source>
</evidence>
<dbReference type="RefSeq" id="XP_002736239.1">
    <property type="nucleotide sequence ID" value="XM_002736193.2"/>
</dbReference>
<proteinExistence type="inferred from homology"/>
<keyword evidence="8" id="KW-0914">Notch signaling pathway</keyword>
<reference evidence="14" key="1">
    <citation type="submission" date="2025-08" db="UniProtKB">
        <authorList>
            <consortium name="RefSeq"/>
        </authorList>
    </citation>
    <scope>IDENTIFICATION</scope>
    <source>
        <tissue evidence="14">Testes</tissue>
    </source>
</reference>
<evidence type="ECO:0000256" key="6">
    <source>
        <dbReference type="ARBA" id="ARBA00022490"/>
    </source>
</evidence>
<evidence type="ECO:0000256" key="12">
    <source>
        <dbReference type="SAM" id="MobiDB-lite"/>
    </source>
</evidence>
<dbReference type="GeneID" id="100377329"/>
<protein>
    <recommendedName>
        <fullName evidence="5">RBPJ-interacting and tubulin-associated protein 1</fullName>
    </recommendedName>
    <alternativeName>
        <fullName evidence="11">RBPJ-interacting and tubulin-associated protein</fullName>
    </alternativeName>
</protein>
<evidence type="ECO:0000313" key="13">
    <source>
        <dbReference type="Proteomes" id="UP000694865"/>
    </source>
</evidence>
<accession>A0ABM0GSA0</accession>
<feature type="compositionally biased region" description="Polar residues" evidence="12">
    <location>
        <begin position="83"/>
        <end position="99"/>
    </location>
</feature>
<evidence type="ECO:0000256" key="4">
    <source>
        <dbReference type="ARBA" id="ARBA00011667"/>
    </source>
</evidence>
<dbReference type="Pfam" id="PF17066">
    <property type="entry name" value="RITA"/>
    <property type="match status" value="1"/>
</dbReference>
<evidence type="ECO:0000256" key="10">
    <source>
        <dbReference type="ARBA" id="ARBA00024957"/>
    </source>
</evidence>
<evidence type="ECO:0000256" key="8">
    <source>
        <dbReference type="ARBA" id="ARBA00022976"/>
    </source>
</evidence>
<feature type="compositionally biased region" description="Polar residues" evidence="12">
    <location>
        <begin position="160"/>
        <end position="196"/>
    </location>
</feature>
<evidence type="ECO:0000256" key="5">
    <source>
        <dbReference type="ARBA" id="ARBA00014447"/>
    </source>
</evidence>
<evidence type="ECO:0000256" key="1">
    <source>
        <dbReference type="ARBA" id="ARBA00004123"/>
    </source>
</evidence>
<sequence>MATTYSNPNIRQQPSELLVTGNRPVSASGSRRNPYHKVGGSSSVDETLFGRPLQEATFEPPWVDNPRNNAIKPRPQKPLLWTPPSNNNSTCRVNSGFRPNTPTRLYNKYRLKKHTPSYVDESLFGPKLQEANFDPPWVKKEEQQKTKPYLWSPPVCGSRCTMSSRPNSARSVSKAYTGTGSRPSSRAGSVRTSTPKNLPPWR</sequence>
<keyword evidence="9" id="KW-0539">Nucleus</keyword>
<keyword evidence="13" id="KW-1185">Reference proteome</keyword>
<dbReference type="PANTHER" id="PTHR34917">
    <property type="entry name" value="RBPJ-INTERACTING AND TUBULIN-ASSOCIATED PROTEIN 1"/>
    <property type="match status" value="1"/>
</dbReference>
<comment type="subcellular location">
    <subcellularLocation>
        <location evidence="2">Cytoplasm</location>
    </subcellularLocation>
    <subcellularLocation>
        <location evidence="1">Nucleus</location>
    </subcellularLocation>
</comment>
<evidence type="ECO:0000313" key="14">
    <source>
        <dbReference type="RefSeq" id="XP_002736239.1"/>
    </source>
</evidence>
<evidence type="ECO:0000256" key="7">
    <source>
        <dbReference type="ARBA" id="ARBA00022902"/>
    </source>
</evidence>
<evidence type="ECO:0000256" key="3">
    <source>
        <dbReference type="ARBA" id="ARBA00010906"/>
    </source>
</evidence>
<feature type="compositionally biased region" description="Polar residues" evidence="12">
    <location>
        <begin position="1"/>
        <end position="15"/>
    </location>
</feature>